<dbReference type="Gene3D" id="1.10.3990.20">
    <property type="entry name" value="protein bp1543"/>
    <property type="match status" value="1"/>
</dbReference>
<gene>
    <name evidence="2" type="ORF">FHS88_001130</name>
</gene>
<keyword evidence="3" id="KW-1185">Reference proteome</keyword>
<dbReference type="Pfam" id="PF13467">
    <property type="entry name" value="RHH_4"/>
    <property type="match status" value="1"/>
</dbReference>
<dbReference type="AlphaFoldDB" id="A0A840Y540"/>
<dbReference type="RefSeq" id="WP_184482155.1">
    <property type="nucleotide sequence ID" value="NZ_JAAEDJ010000001.1"/>
</dbReference>
<dbReference type="InterPro" id="IPR027373">
    <property type="entry name" value="RHH_dom"/>
</dbReference>
<keyword evidence="2" id="KW-0238">DNA-binding</keyword>
<evidence type="ECO:0000313" key="2">
    <source>
        <dbReference type="EMBL" id="MBB5689014.1"/>
    </source>
</evidence>
<reference evidence="2 3" key="1">
    <citation type="submission" date="2020-08" db="EMBL/GenBank/DDBJ databases">
        <title>Genomic Encyclopedia of Type Strains, Phase IV (KMG-IV): sequencing the most valuable type-strain genomes for metagenomic binning, comparative biology and taxonomic classification.</title>
        <authorList>
            <person name="Goeker M."/>
        </authorList>
    </citation>
    <scope>NUCLEOTIDE SEQUENCE [LARGE SCALE GENOMIC DNA]</scope>
    <source>
        <strain evidence="2 3">DSM 25895</strain>
    </source>
</reference>
<accession>A0A840Y540</accession>
<name>A0A840Y540_9PROT</name>
<sequence length="72" mass="7571">MRPHLVKRSFSLAGHRTSVALEPEFWAVIEAVAARRGISLAALVGELDAARAETGAPLASTLRVFALRCAGG</sequence>
<feature type="domain" description="Ribbon-helix-helix" evidence="1">
    <location>
        <begin position="6"/>
        <end position="68"/>
    </location>
</feature>
<protein>
    <submittedName>
        <fullName evidence="2">Putative DNA-binding ribbon-helix-helix protein</fullName>
    </submittedName>
</protein>
<dbReference type="InterPro" id="IPR038268">
    <property type="entry name" value="RHH_sf"/>
</dbReference>
<dbReference type="Proteomes" id="UP000562254">
    <property type="component" value="Unassembled WGS sequence"/>
</dbReference>
<comment type="caution">
    <text evidence="2">The sequence shown here is derived from an EMBL/GenBank/DDBJ whole genome shotgun (WGS) entry which is preliminary data.</text>
</comment>
<dbReference type="EMBL" id="JACIJE010000002">
    <property type="protein sequence ID" value="MBB5689014.1"/>
    <property type="molecule type" value="Genomic_DNA"/>
</dbReference>
<evidence type="ECO:0000313" key="3">
    <source>
        <dbReference type="Proteomes" id="UP000562254"/>
    </source>
</evidence>
<proteinExistence type="predicted"/>
<organism evidence="2 3">
    <name type="scientific">Neoroseomonas alkaliterrae</name>
    <dbReference type="NCBI Taxonomy" id="1452450"/>
    <lineage>
        <taxon>Bacteria</taxon>
        <taxon>Pseudomonadati</taxon>
        <taxon>Pseudomonadota</taxon>
        <taxon>Alphaproteobacteria</taxon>
        <taxon>Acetobacterales</taxon>
        <taxon>Acetobacteraceae</taxon>
        <taxon>Neoroseomonas</taxon>
    </lineage>
</organism>
<evidence type="ECO:0000259" key="1">
    <source>
        <dbReference type="Pfam" id="PF13467"/>
    </source>
</evidence>
<dbReference type="GO" id="GO:0003677">
    <property type="term" value="F:DNA binding"/>
    <property type="evidence" value="ECO:0007669"/>
    <property type="project" value="UniProtKB-KW"/>
</dbReference>